<name>A0A0P7BX19_9BACT</name>
<dbReference type="Gene3D" id="3.30.70.1560">
    <property type="entry name" value="Alpha-L RNA-binding motif"/>
    <property type="match status" value="1"/>
</dbReference>
<dbReference type="EC" id="5.4.99.-" evidence="3"/>
<dbReference type="PANTHER" id="PTHR47683:SF2">
    <property type="entry name" value="RNA-BINDING S4 DOMAIN-CONTAINING PROTEIN"/>
    <property type="match status" value="1"/>
</dbReference>
<dbReference type="PANTHER" id="PTHR47683">
    <property type="entry name" value="PSEUDOURIDINE SYNTHASE FAMILY PROTEIN-RELATED"/>
    <property type="match status" value="1"/>
</dbReference>
<dbReference type="InterPro" id="IPR020094">
    <property type="entry name" value="TruA/RsuA/RluB/E/F_N"/>
</dbReference>
<reference evidence="5 6" key="1">
    <citation type="submission" date="2015-07" db="EMBL/GenBank/DDBJ databases">
        <title>The draft genome sequence of Leadbetterella sp. JN14-9.</title>
        <authorList>
            <person name="Liu Y."/>
            <person name="Du J."/>
            <person name="Shao Z."/>
        </authorList>
    </citation>
    <scope>NUCLEOTIDE SEQUENCE [LARGE SCALE GENOMIC DNA]</scope>
    <source>
        <strain evidence="5 6">JN14-9</strain>
    </source>
</reference>
<dbReference type="GO" id="GO:0001522">
    <property type="term" value="P:pseudouridine synthesis"/>
    <property type="evidence" value="ECO:0007669"/>
    <property type="project" value="InterPro"/>
</dbReference>
<evidence type="ECO:0000313" key="6">
    <source>
        <dbReference type="Proteomes" id="UP000050454"/>
    </source>
</evidence>
<evidence type="ECO:0000313" key="5">
    <source>
        <dbReference type="EMBL" id="KPM49158.1"/>
    </source>
</evidence>
<keyword evidence="6" id="KW-1185">Reference proteome</keyword>
<dbReference type="SUPFAM" id="SSF55120">
    <property type="entry name" value="Pseudouridine synthase"/>
    <property type="match status" value="1"/>
</dbReference>
<dbReference type="GO" id="GO:0006364">
    <property type="term" value="P:rRNA processing"/>
    <property type="evidence" value="ECO:0007669"/>
    <property type="project" value="UniProtKB-ARBA"/>
</dbReference>
<dbReference type="InterPro" id="IPR020103">
    <property type="entry name" value="PsdUridine_synth_cat_dom_sf"/>
</dbReference>
<keyword evidence="2 3" id="KW-0413">Isomerase</keyword>
<dbReference type="RefSeq" id="WP_055143081.1">
    <property type="nucleotide sequence ID" value="NZ_JXSZ01000005.1"/>
</dbReference>
<dbReference type="InterPro" id="IPR050343">
    <property type="entry name" value="RsuA_PseudoU_synthase"/>
</dbReference>
<dbReference type="Pfam" id="PF00849">
    <property type="entry name" value="PseudoU_synth_2"/>
    <property type="match status" value="1"/>
</dbReference>
<dbReference type="GO" id="GO:0003723">
    <property type="term" value="F:RNA binding"/>
    <property type="evidence" value="ECO:0007669"/>
    <property type="project" value="InterPro"/>
</dbReference>
<dbReference type="OrthoDB" id="1012272at2"/>
<proteinExistence type="inferred from homology"/>
<dbReference type="InterPro" id="IPR042092">
    <property type="entry name" value="PsdUridine_s_RsuA/RluB/E/F_cat"/>
</dbReference>
<dbReference type="PATRIC" id="fig|1605367.3.peg.1421"/>
<evidence type="ECO:0000256" key="2">
    <source>
        <dbReference type="ARBA" id="ARBA00023235"/>
    </source>
</evidence>
<feature type="domain" description="Pseudouridine synthase RsuA/RluA-like" evidence="4">
    <location>
        <begin position="6"/>
        <end position="157"/>
    </location>
</feature>
<dbReference type="STRING" id="1605367.AFM12_00470"/>
<organism evidence="5 6">
    <name type="scientific">Jiulongibacter sediminis</name>
    <dbReference type="NCBI Taxonomy" id="1605367"/>
    <lineage>
        <taxon>Bacteria</taxon>
        <taxon>Pseudomonadati</taxon>
        <taxon>Bacteroidota</taxon>
        <taxon>Cytophagia</taxon>
        <taxon>Cytophagales</taxon>
        <taxon>Leadbetterellaceae</taxon>
        <taxon>Jiulongibacter</taxon>
    </lineage>
</organism>
<dbReference type="InterPro" id="IPR018496">
    <property type="entry name" value="PsdUridine_synth_RsuA/RluB_CS"/>
</dbReference>
<protein>
    <recommendedName>
        <fullName evidence="3">Pseudouridine synthase</fullName>
        <ecNumber evidence="3">5.4.99.-</ecNumber>
    </recommendedName>
</protein>
<dbReference type="EMBL" id="LGTQ01000005">
    <property type="protein sequence ID" value="KPM49158.1"/>
    <property type="molecule type" value="Genomic_DNA"/>
</dbReference>
<dbReference type="InterPro" id="IPR000748">
    <property type="entry name" value="PsdUridine_synth_RsuA/RluB/E/F"/>
</dbReference>
<evidence type="ECO:0000256" key="3">
    <source>
        <dbReference type="RuleBase" id="RU003887"/>
    </source>
</evidence>
<dbReference type="AlphaFoldDB" id="A0A0P7BX19"/>
<gene>
    <name evidence="5" type="ORF">AFM12_00470</name>
</gene>
<dbReference type="Proteomes" id="UP000050454">
    <property type="component" value="Unassembled WGS sequence"/>
</dbReference>
<evidence type="ECO:0000259" key="4">
    <source>
        <dbReference type="Pfam" id="PF00849"/>
    </source>
</evidence>
<sequence length="202" mass="23093">MASDHKYYIVNKPYKMLSQFIKPVEGNKLLADLDFDFPEGTHAIGRLDSESEGLLILTTNKRVTKLLYGSKEPHRRTYLVKVQGIVSEKTLERLRTGVPIRIRGGGHLWTTTPCEVDLCEAPENLPEIPERLYHNAGSSWLKITLTEGKYRQVRKMVMAVNHRCKRLIRVSIDDLELGDLASGQVKELDEVEFFKLLSIKQT</sequence>
<evidence type="ECO:0000256" key="1">
    <source>
        <dbReference type="ARBA" id="ARBA00008348"/>
    </source>
</evidence>
<dbReference type="GO" id="GO:0140098">
    <property type="term" value="F:catalytic activity, acting on RNA"/>
    <property type="evidence" value="ECO:0007669"/>
    <property type="project" value="UniProtKB-ARBA"/>
</dbReference>
<dbReference type="Gene3D" id="3.30.70.580">
    <property type="entry name" value="Pseudouridine synthase I, catalytic domain, N-terminal subdomain"/>
    <property type="match status" value="1"/>
</dbReference>
<dbReference type="InterPro" id="IPR006145">
    <property type="entry name" value="PsdUridine_synth_RsuA/RluA"/>
</dbReference>
<comment type="caution">
    <text evidence="5">The sequence shown here is derived from an EMBL/GenBank/DDBJ whole genome shotgun (WGS) entry which is preliminary data.</text>
</comment>
<dbReference type="PROSITE" id="PS01149">
    <property type="entry name" value="PSI_RSU"/>
    <property type="match status" value="1"/>
</dbReference>
<accession>A0A0P7BX19</accession>
<dbReference type="NCBIfam" id="TIGR00093">
    <property type="entry name" value="pseudouridine synthase"/>
    <property type="match status" value="1"/>
</dbReference>
<comment type="similarity">
    <text evidence="1 3">Belongs to the pseudouridine synthase RsuA family.</text>
</comment>
<dbReference type="GO" id="GO:0009982">
    <property type="term" value="F:pseudouridine synthase activity"/>
    <property type="evidence" value="ECO:0007669"/>
    <property type="project" value="InterPro"/>
</dbReference>